<dbReference type="Proteomes" id="UP000035722">
    <property type="component" value="Unassembled WGS sequence"/>
</dbReference>
<dbReference type="OrthoDB" id="4246007at2"/>
<dbReference type="PRINTS" id="PR00420">
    <property type="entry name" value="RNGMNOXGNASE"/>
</dbReference>
<gene>
    <name evidence="3" type="ORF">ARTSIC4J27_2254</name>
</gene>
<organism evidence="3 4">
    <name type="scientific">Pseudarthrobacter siccitolerans</name>
    <dbReference type="NCBI Taxonomy" id="861266"/>
    <lineage>
        <taxon>Bacteria</taxon>
        <taxon>Bacillati</taxon>
        <taxon>Actinomycetota</taxon>
        <taxon>Actinomycetes</taxon>
        <taxon>Micrococcales</taxon>
        <taxon>Micrococcaceae</taxon>
        <taxon>Pseudarthrobacter</taxon>
    </lineage>
</organism>
<comment type="caution">
    <text evidence="3">The sequence shown here is derived from an EMBL/GenBank/DDBJ whole genome shotgun (WGS) entry which is preliminary data.</text>
</comment>
<dbReference type="STRING" id="861266.ARTSIC4J27_2254"/>
<evidence type="ECO:0000259" key="2">
    <source>
        <dbReference type="Pfam" id="PF01494"/>
    </source>
</evidence>
<evidence type="ECO:0000313" key="4">
    <source>
        <dbReference type="Proteomes" id="UP000035722"/>
    </source>
</evidence>
<proteinExistence type="predicted"/>
<dbReference type="PANTHER" id="PTHR43476:SF3">
    <property type="entry name" value="FAD-BINDING MONOOXYGENASE"/>
    <property type="match status" value="1"/>
</dbReference>
<dbReference type="AlphaFoldDB" id="A0A024H3H4"/>
<dbReference type="Gene3D" id="3.30.70.2450">
    <property type="match status" value="1"/>
</dbReference>
<dbReference type="InterPro" id="IPR002938">
    <property type="entry name" value="FAD-bd"/>
</dbReference>
<sequence length="397" mass="42221">MATDVLIIGGGPVGLYLAALLLQDGVSVRVLEQRQERNLHTRAIGIHPPALEALDRVGIAGSAVNDGVRIREGMAVSGGKTVGTMSFGDVSAAFPFVLALPQFRTEQLLEERARQLDGDALVRGVRAMEVRDDGGRVTVGAEACGEAGCRRMEFAASLVVAADGARSRVRRLLKVSVDSRNYPDHYLMGDFQDPGPYGDRAVLFLERGGIVESFPLPGGVRRWVVRLGTPAGTAEPARLADLVRERTGVLPDARTNTMLSAFSVRSALAGRMAAGRVVLIGDAAHEISPIGGQGMNLGWLDAQALSPAILAALSGGKDRTGRQFEEFEAGRRQAALLARRQSEINMMLGRPLPGPLLTLRNMAISAAAGTPAVNRWTARRFTMQSPAPAGLPSSSYR</sequence>
<accession>A0A024H3H4</accession>
<dbReference type="GO" id="GO:0019622">
    <property type="term" value="P:3-(3-hydroxy)phenylpropionate catabolic process"/>
    <property type="evidence" value="ECO:0007669"/>
    <property type="project" value="TreeGrafter"/>
</dbReference>
<dbReference type="InterPro" id="IPR050631">
    <property type="entry name" value="PheA/TfdB_FAD_monoxygenase"/>
</dbReference>
<reference evidence="4" key="1">
    <citation type="journal article" date="2014" name="Genome Announc.">
        <title>Genome Sequence of Arthrobacter siccitolerans 4J27, a Xeroprotectant-Producing Desiccation-Tolerant Microorganism.</title>
        <authorList>
            <person name="Manzanera M."/>
            <person name="Santa-Cruz-Calvo L."/>
            <person name="Vilchez J.I."/>
            <person name="Garcia-Fontana C."/>
            <person name="Silva-Castro G.A."/>
            <person name="Calvo C."/>
            <person name="Gonzalez-Lopez J."/>
        </authorList>
    </citation>
    <scope>NUCLEOTIDE SEQUENCE [LARGE SCALE GENOMIC DNA]</scope>
    <source>
        <strain evidence="4">4J27</strain>
    </source>
</reference>
<evidence type="ECO:0000256" key="1">
    <source>
        <dbReference type="ARBA" id="ARBA00023002"/>
    </source>
</evidence>
<dbReference type="GO" id="GO:0071949">
    <property type="term" value="F:FAD binding"/>
    <property type="evidence" value="ECO:0007669"/>
    <property type="project" value="InterPro"/>
</dbReference>
<dbReference type="InterPro" id="IPR036188">
    <property type="entry name" value="FAD/NAD-bd_sf"/>
</dbReference>
<dbReference type="GO" id="GO:0008688">
    <property type="term" value="F:3-(3-hydroxyphenyl)propionate hydroxylase activity"/>
    <property type="evidence" value="ECO:0007669"/>
    <property type="project" value="TreeGrafter"/>
</dbReference>
<dbReference type="EMBL" id="CAQI01000044">
    <property type="protein sequence ID" value="CCQ46291.1"/>
    <property type="molecule type" value="Genomic_DNA"/>
</dbReference>
<name>A0A024H3H4_9MICC</name>
<feature type="domain" description="FAD-binding" evidence="2">
    <location>
        <begin position="3"/>
        <end position="319"/>
    </location>
</feature>
<keyword evidence="4" id="KW-1185">Reference proteome</keyword>
<keyword evidence="1" id="KW-0560">Oxidoreductase</keyword>
<dbReference type="Pfam" id="PF01494">
    <property type="entry name" value="FAD_binding_3"/>
    <property type="match status" value="1"/>
</dbReference>
<dbReference type="PANTHER" id="PTHR43476">
    <property type="entry name" value="3-(3-HYDROXY-PHENYL)PROPIONATE/3-HYDROXYCINNAMIC ACID HYDROXYLASE"/>
    <property type="match status" value="1"/>
</dbReference>
<dbReference type="RefSeq" id="WP_050055235.1">
    <property type="nucleotide sequence ID" value="NZ_CAQI01000044.1"/>
</dbReference>
<dbReference type="SUPFAM" id="SSF51905">
    <property type="entry name" value="FAD/NAD(P)-binding domain"/>
    <property type="match status" value="1"/>
</dbReference>
<evidence type="ECO:0000313" key="3">
    <source>
        <dbReference type="EMBL" id="CCQ46291.1"/>
    </source>
</evidence>
<dbReference type="Gene3D" id="3.50.50.60">
    <property type="entry name" value="FAD/NAD(P)-binding domain"/>
    <property type="match status" value="1"/>
</dbReference>
<protein>
    <submittedName>
        <fullName evidence="3">FAD binding domain protein</fullName>
    </submittedName>
</protein>